<evidence type="ECO:0000313" key="8">
    <source>
        <dbReference type="Proteomes" id="UP000288716"/>
    </source>
</evidence>
<evidence type="ECO:0000259" key="6">
    <source>
        <dbReference type="Pfam" id="PF03151"/>
    </source>
</evidence>
<feature type="transmembrane region" description="Helical" evidence="5">
    <location>
        <begin position="222"/>
        <end position="240"/>
    </location>
</feature>
<dbReference type="GO" id="GO:0016020">
    <property type="term" value="C:membrane"/>
    <property type="evidence" value="ECO:0007669"/>
    <property type="project" value="UniProtKB-SubCell"/>
</dbReference>
<comment type="subcellular location">
    <subcellularLocation>
        <location evidence="1">Membrane</location>
        <topology evidence="1">Multi-pass membrane protein</topology>
    </subcellularLocation>
</comment>
<evidence type="ECO:0000256" key="3">
    <source>
        <dbReference type="ARBA" id="ARBA00022989"/>
    </source>
</evidence>
<evidence type="ECO:0000256" key="5">
    <source>
        <dbReference type="SAM" id="Phobius"/>
    </source>
</evidence>
<dbReference type="InterPro" id="IPR050186">
    <property type="entry name" value="TPT_transporter"/>
</dbReference>
<feature type="transmembrane region" description="Helical" evidence="5">
    <location>
        <begin position="71"/>
        <end position="88"/>
    </location>
</feature>
<comment type="caution">
    <text evidence="7">The sequence shown here is derived from an EMBL/GenBank/DDBJ whole genome shotgun (WGS) entry which is preliminary data.</text>
</comment>
<evidence type="ECO:0000256" key="1">
    <source>
        <dbReference type="ARBA" id="ARBA00004141"/>
    </source>
</evidence>
<dbReference type="OrthoDB" id="417037at2759"/>
<keyword evidence="4 5" id="KW-0472">Membrane</keyword>
<accession>A0A443SNQ4</accession>
<organism evidence="7 8">
    <name type="scientific">Leptotrombidium deliense</name>
    <dbReference type="NCBI Taxonomy" id="299467"/>
    <lineage>
        <taxon>Eukaryota</taxon>
        <taxon>Metazoa</taxon>
        <taxon>Ecdysozoa</taxon>
        <taxon>Arthropoda</taxon>
        <taxon>Chelicerata</taxon>
        <taxon>Arachnida</taxon>
        <taxon>Acari</taxon>
        <taxon>Acariformes</taxon>
        <taxon>Trombidiformes</taxon>
        <taxon>Prostigmata</taxon>
        <taxon>Anystina</taxon>
        <taxon>Parasitengona</taxon>
        <taxon>Trombiculoidea</taxon>
        <taxon>Trombiculidae</taxon>
        <taxon>Leptotrombidium</taxon>
    </lineage>
</organism>
<keyword evidence="2 5" id="KW-0812">Transmembrane</keyword>
<dbReference type="InterPro" id="IPR004853">
    <property type="entry name" value="Sugar_P_trans_dom"/>
</dbReference>
<feature type="transmembrane region" description="Helical" evidence="5">
    <location>
        <begin position="5"/>
        <end position="25"/>
    </location>
</feature>
<keyword evidence="7" id="KW-0813">Transport</keyword>
<feature type="transmembrane region" description="Helical" evidence="5">
    <location>
        <begin position="31"/>
        <end position="50"/>
    </location>
</feature>
<evidence type="ECO:0000256" key="2">
    <source>
        <dbReference type="ARBA" id="ARBA00022692"/>
    </source>
</evidence>
<feature type="domain" description="Sugar phosphate transporter" evidence="6">
    <location>
        <begin position="14"/>
        <end position="241"/>
    </location>
</feature>
<dbReference type="EMBL" id="NCKV01001038">
    <property type="protein sequence ID" value="RWS29169.1"/>
    <property type="molecule type" value="Genomic_DNA"/>
</dbReference>
<feature type="transmembrane region" description="Helical" evidence="5">
    <location>
        <begin position="94"/>
        <end position="117"/>
    </location>
</feature>
<feature type="transmembrane region" description="Helical" evidence="5">
    <location>
        <begin position="247"/>
        <end position="269"/>
    </location>
</feature>
<dbReference type="VEuPathDB" id="VectorBase:LDEU002870"/>
<proteinExistence type="predicted"/>
<feature type="transmembrane region" description="Helical" evidence="5">
    <location>
        <begin position="181"/>
        <end position="202"/>
    </location>
</feature>
<dbReference type="PANTHER" id="PTHR11132">
    <property type="entry name" value="SOLUTE CARRIER FAMILY 35"/>
    <property type="match status" value="1"/>
</dbReference>
<gene>
    <name evidence="7" type="ORF">B4U80_07837</name>
</gene>
<protein>
    <submittedName>
        <fullName evidence="7">UDP-sugar transporter UST74c-like protein</fullName>
    </submittedName>
</protein>
<keyword evidence="7" id="KW-0762">Sugar transport</keyword>
<feature type="transmembrane region" description="Helical" evidence="5">
    <location>
        <begin position="147"/>
        <end position="169"/>
    </location>
</feature>
<dbReference type="AlphaFoldDB" id="A0A443SNQ4"/>
<sequence length="315" mass="35754">MNWKLFSSIFYGIFGLIVVFINKTVLTTYKFPAFSILGMLQATTIILVLRTAKLAKLVSFPDLSISVVKQIFPLPLFYVINLLSSLGATKRLNLPMYVVLRRFGILITMLLQTYFLNIVPSKRAAVAIFIIISGSVFAAFEDLNFDVIGYLFILAYDFFDSCEAILVKLQLNDRKSVGQIGILYYCALFSFVPLCLYVFITGDFKKAFVEFDQWTDISFCTLFFGCGLASAVFLYAYIMCTDYNNPVLSQVIACLRNILTTYIGMYIGGDYTFNFYNFVALNITMFAAFYYTYINLTETPKIVKSSSNEQLVNEV</sequence>
<evidence type="ECO:0000256" key="4">
    <source>
        <dbReference type="ARBA" id="ARBA00023136"/>
    </source>
</evidence>
<feature type="non-terminal residue" evidence="7">
    <location>
        <position position="315"/>
    </location>
</feature>
<dbReference type="STRING" id="299467.A0A443SNQ4"/>
<feature type="transmembrane region" description="Helical" evidence="5">
    <location>
        <begin position="124"/>
        <end position="141"/>
    </location>
</feature>
<keyword evidence="3 5" id="KW-1133">Transmembrane helix</keyword>
<dbReference type="Pfam" id="PF03151">
    <property type="entry name" value="TPT"/>
    <property type="match status" value="1"/>
</dbReference>
<dbReference type="Proteomes" id="UP000288716">
    <property type="component" value="Unassembled WGS sequence"/>
</dbReference>
<evidence type="ECO:0000313" key="7">
    <source>
        <dbReference type="EMBL" id="RWS29169.1"/>
    </source>
</evidence>
<name>A0A443SNQ4_9ACAR</name>
<feature type="transmembrane region" description="Helical" evidence="5">
    <location>
        <begin position="275"/>
        <end position="294"/>
    </location>
</feature>
<reference evidence="7 8" key="1">
    <citation type="journal article" date="2018" name="Gigascience">
        <title>Genomes of trombidid mites reveal novel predicted allergens and laterally-transferred genes associated with secondary metabolism.</title>
        <authorList>
            <person name="Dong X."/>
            <person name="Chaisiri K."/>
            <person name="Xia D."/>
            <person name="Armstrong S.D."/>
            <person name="Fang Y."/>
            <person name="Donnelly M.J."/>
            <person name="Kadowaki T."/>
            <person name="McGarry J.W."/>
            <person name="Darby A.C."/>
            <person name="Makepeace B.L."/>
        </authorList>
    </citation>
    <scope>NUCLEOTIDE SEQUENCE [LARGE SCALE GENOMIC DNA]</scope>
    <source>
        <strain evidence="7">UoL-UT</strain>
    </source>
</reference>
<keyword evidence="8" id="KW-1185">Reference proteome</keyword>